<dbReference type="STRING" id="331113.SNE_A15030"/>
<evidence type="ECO:0000313" key="3">
    <source>
        <dbReference type="Proteomes" id="UP000000496"/>
    </source>
</evidence>
<dbReference type="HOGENOM" id="CLU_2652495_0_0_0"/>
<dbReference type="Gene3D" id="3.40.50.300">
    <property type="entry name" value="P-loop containing nucleotide triphosphate hydrolases"/>
    <property type="match status" value="1"/>
</dbReference>
<feature type="domain" description="Tr-type G" evidence="1">
    <location>
        <begin position="18"/>
        <end position="75"/>
    </location>
</feature>
<gene>
    <name evidence="2" type="ordered locus">SNE_A15030</name>
</gene>
<dbReference type="AlphaFoldDB" id="F8L965"/>
<dbReference type="Proteomes" id="UP000000496">
    <property type="component" value="Chromosome gsn.131"/>
</dbReference>
<dbReference type="Pfam" id="PF00009">
    <property type="entry name" value="GTP_EFTU"/>
    <property type="match status" value="1"/>
</dbReference>
<dbReference type="OrthoDB" id="9804504at2"/>
<name>F8L965_SIMNZ</name>
<dbReference type="InterPro" id="IPR027417">
    <property type="entry name" value="P-loop_NTPase"/>
</dbReference>
<dbReference type="InterPro" id="IPR000795">
    <property type="entry name" value="T_Tr_GTP-bd_dom"/>
</dbReference>
<reference evidence="2 3" key="2">
    <citation type="journal article" date="2011" name="Mol. Biol. Evol.">
        <title>Unity in variety--the pan-genome of the Chlamydiae.</title>
        <authorList>
            <person name="Collingro A."/>
            <person name="Tischler P."/>
            <person name="Weinmaier T."/>
            <person name="Penz T."/>
            <person name="Heinz E."/>
            <person name="Brunham R.C."/>
            <person name="Read T.D."/>
            <person name="Bavoil P.M."/>
            <person name="Sachse K."/>
            <person name="Kahane S."/>
            <person name="Friedman M.G."/>
            <person name="Rattei T."/>
            <person name="Myers G.S."/>
            <person name="Horn M."/>
        </authorList>
    </citation>
    <scope>NUCLEOTIDE SEQUENCE [LARGE SCALE GENOMIC DNA]</scope>
    <source>
        <strain evidence="3">ATCC VR-1471 / Z</strain>
    </source>
</reference>
<dbReference type="KEGG" id="sng:SNE_A15030"/>
<proteinExistence type="predicted"/>
<dbReference type="EMBL" id="FR872582">
    <property type="protein sequence ID" value="CCB89380.1"/>
    <property type="molecule type" value="Genomic_DNA"/>
</dbReference>
<keyword evidence="3" id="KW-1185">Reference proteome</keyword>
<dbReference type="GO" id="GO:0005525">
    <property type="term" value="F:GTP binding"/>
    <property type="evidence" value="ECO:0007669"/>
    <property type="project" value="InterPro"/>
</dbReference>
<organism evidence="2 3">
    <name type="scientific">Simkania negevensis (strain ATCC VR-1471 / DSM 27360 / Z)</name>
    <dbReference type="NCBI Taxonomy" id="331113"/>
    <lineage>
        <taxon>Bacteria</taxon>
        <taxon>Pseudomonadati</taxon>
        <taxon>Chlamydiota</taxon>
        <taxon>Chlamydiia</taxon>
        <taxon>Parachlamydiales</taxon>
        <taxon>Simkaniaceae</taxon>
        <taxon>Simkania</taxon>
    </lineage>
</organism>
<evidence type="ECO:0000313" key="2">
    <source>
        <dbReference type="EMBL" id="CCB89380.1"/>
    </source>
</evidence>
<dbReference type="eggNOG" id="COG0050">
    <property type="taxonomic scope" value="Bacteria"/>
</dbReference>
<accession>F8L965</accession>
<evidence type="ECO:0000259" key="1">
    <source>
        <dbReference type="Pfam" id="PF00009"/>
    </source>
</evidence>
<reference key="1">
    <citation type="journal article" date="2011" name="Mol. Biol. Evol.">
        <title>Unity in variety -- the pan-genome of the Chlamydiae.</title>
        <authorList>
            <person name="Collingro A."/>
            <person name="Tischler P."/>
            <person name="Weinmaier T."/>
            <person name="Penz T."/>
            <person name="Heinz E."/>
            <person name="Brunham R.C."/>
            <person name="Read T.D."/>
            <person name="Bavoil P.M."/>
            <person name="Sachse K."/>
            <person name="Kahane S."/>
            <person name="Friedman M.G."/>
            <person name="Rattei T."/>
            <person name="Myers G.S.A."/>
            <person name="Horn M."/>
        </authorList>
    </citation>
    <scope>NUCLEOTIDE SEQUENCE</scope>
    <source>
        <strain>Z</strain>
    </source>
</reference>
<dbReference type="GO" id="GO:0003924">
    <property type="term" value="F:GTPase activity"/>
    <property type="evidence" value="ECO:0007669"/>
    <property type="project" value="InterPro"/>
</dbReference>
<protein>
    <recommendedName>
        <fullName evidence="1">Tr-type G domain-containing protein</fullName>
    </recommendedName>
</protein>
<sequence>MDIQNTNLQNINSIVGEQQQSQISASDSATAVLNQQLNSLYGESEKFSENSHFAHIECPGHTDYAKNMITGAAQMN</sequence>